<keyword evidence="4 8" id="KW-0808">Transferase</keyword>
<dbReference type="GO" id="GO:0004349">
    <property type="term" value="F:glutamate 5-kinase activity"/>
    <property type="evidence" value="ECO:0007669"/>
    <property type="project" value="UniProtKB-EC"/>
</dbReference>
<keyword evidence="7 8" id="KW-0067">ATP-binding</keyword>
<keyword evidence="2 8" id="KW-0028">Amino-acid biosynthesis</keyword>
<dbReference type="InterPro" id="IPR041739">
    <property type="entry name" value="G5K_ProB"/>
</dbReference>
<evidence type="ECO:0000313" key="10">
    <source>
        <dbReference type="EMBL" id="MFK7160140.1"/>
    </source>
</evidence>
<organism evidence="10 11">
    <name type="scientific">Marinospirillum alkalitolerans</name>
    <dbReference type="NCBI Taxonomy" id="3123374"/>
    <lineage>
        <taxon>Bacteria</taxon>
        <taxon>Pseudomonadati</taxon>
        <taxon>Pseudomonadota</taxon>
        <taxon>Gammaproteobacteria</taxon>
        <taxon>Oceanospirillales</taxon>
        <taxon>Oceanospirillaceae</taxon>
        <taxon>Marinospirillum</taxon>
    </lineage>
</organism>
<comment type="caution">
    <text evidence="10">The sequence shown here is derived from an EMBL/GenBank/DDBJ whole genome shotgun (WGS) entry which is preliminary data.</text>
</comment>
<comment type="caution">
    <text evidence="8">Lacks conserved residue(s) required for the propagation of feature annotation.</text>
</comment>
<dbReference type="InterPro" id="IPR015947">
    <property type="entry name" value="PUA-like_sf"/>
</dbReference>
<dbReference type="InterPro" id="IPR011529">
    <property type="entry name" value="Glu_5kinase"/>
</dbReference>
<keyword evidence="3 8" id="KW-0641">Proline biosynthesis</keyword>
<evidence type="ECO:0000256" key="6">
    <source>
        <dbReference type="ARBA" id="ARBA00022777"/>
    </source>
</evidence>
<protein>
    <recommendedName>
        <fullName evidence="8">Glutamate 5-kinase</fullName>
        <ecNumber evidence="8">2.7.2.11</ecNumber>
    </recommendedName>
    <alternativeName>
        <fullName evidence="8">Gamma-glutamyl kinase</fullName>
        <shortName evidence="8">GK</shortName>
    </alternativeName>
</protein>
<dbReference type="InterPro" id="IPR001057">
    <property type="entry name" value="Glu/AcGlu_kinase"/>
</dbReference>
<comment type="catalytic activity">
    <reaction evidence="8">
        <text>L-glutamate + ATP = L-glutamyl 5-phosphate + ADP</text>
        <dbReference type="Rhea" id="RHEA:14877"/>
        <dbReference type="ChEBI" id="CHEBI:29985"/>
        <dbReference type="ChEBI" id="CHEBI:30616"/>
        <dbReference type="ChEBI" id="CHEBI:58274"/>
        <dbReference type="ChEBI" id="CHEBI:456216"/>
        <dbReference type="EC" id="2.7.2.11"/>
    </reaction>
</comment>
<evidence type="ECO:0000313" key="11">
    <source>
        <dbReference type="Proteomes" id="UP001621714"/>
    </source>
</evidence>
<comment type="similarity">
    <text evidence="8">Belongs to the glutamate 5-kinase family.</text>
</comment>
<evidence type="ECO:0000256" key="3">
    <source>
        <dbReference type="ARBA" id="ARBA00022650"/>
    </source>
</evidence>
<name>A0ABW8PV28_9GAMM</name>
<feature type="binding site" evidence="8">
    <location>
        <position position="157"/>
    </location>
    <ligand>
        <name>substrate</name>
    </ligand>
</feature>
<feature type="binding site" evidence="8">
    <location>
        <position position="70"/>
    </location>
    <ligand>
        <name>substrate</name>
    </ligand>
</feature>
<evidence type="ECO:0000256" key="5">
    <source>
        <dbReference type="ARBA" id="ARBA00022741"/>
    </source>
</evidence>
<dbReference type="HAMAP" id="MF_00456">
    <property type="entry name" value="ProB"/>
    <property type="match status" value="1"/>
</dbReference>
<dbReference type="NCBIfam" id="TIGR01027">
    <property type="entry name" value="proB"/>
    <property type="match status" value="1"/>
</dbReference>
<dbReference type="CDD" id="cd04242">
    <property type="entry name" value="AAK_G5K_ProB"/>
    <property type="match status" value="1"/>
</dbReference>
<dbReference type="PIRSF" id="PIRSF000729">
    <property type="entry name" value="GK"/>
    <property type="match status" value="1"/>
</dbReference>
<keyword evidence="1 8" id="KW-0963">Cytoplasm</keyword>
<dbReference type="InterPro" id="IPR002478">
    <property type="entry name" value="PUA"/>
</dbReference>
<dbReference type="PANTHER" id="PTHR43654:SF1">
    <property type="entry name" value="ISOPENTENYL PHOSPHATE KINASE"/>
    <property type="match status" value="1"/>
</dbReference>
<reference evidence="10 11" key="1">
    <citation type="submission" date="2024-02" db="EMBL/GenBank/DDBJ databases">
        <title>Marinospirillum sp. MEB 164 isolated from Lonar lake sediment.</title>
        <authorList>
            <person name="Joshi A."/>
            <person name="Thite S."/>
        </authorList>
    </citation>
    <scope>NUCLEOTIDE SEQUENCE [LARGE SCALE GENOMIC DNA]</scope>
    <source>
        <strain evidence="10 11">MEB164</strain>
    </source>
</reference>
<dbReference type="Gene3D" id="2.30.130.10">
    <property type="entry name" value="PUA domain"/>
    <property type="match status" value="1"/>
</dbReference>
<dbReference type="RefSeq" id="WP_405337331.1">
    <property type="nucleotide sequence ID" value="NZ_JBANFI010000002.1"/>
</dbReference>
<comment type="pathway">
    <text evidence="8">Amino-acid biosynthesis; L-proline biosynthesis; L-glutamate 5-semialdehyde from L-glutamate: step 1/2.</text>
</comment>
<dbReference type="InterPro" id="IPR036393">
    <property type="entry name" value="AceGlu_kinase-like_sf"/>
</dbReference>
<dbReference type="Gene3D" id="3.40.1160.10">
    <property type="entry name" value="Acetylglutamate kinase-like"/>
    <property type="match status" value="2"/>
</dbReference>
<keyword evidence="6 8" id="KW-0418">Kinase</keyword>
<dbReference type="PROSITE" id="PS00902">
    <property type="entry name" value="GLUTAMATE_5_KINASE"/>
    <property type="match status" value="1"/>
</dbReference>
<evidence type="ECO:0000259" key="9">
    <source>
        <dbReference type="SMART" id="SM00359"/>
    </source>
</evidence>
<dbReference type="InterPro" id="IPR036974">
    <property type="entry name" value="PUA_sf"/>
</dbReference>
<feature type="binding site" evidence="8">
    <location>
        <begin position="189"/>
        <end position="190"/>
    </location>
    <ligand>
        <name>ATP</name>
        <dbReference type="ChEBI" id="CHEBI:30616"/>
    </ligand>
</feature>
<dbReference type="InterPro" id="IPR001048">
    <property type="entry name" value="Asp/Glu/Uridylate_kinase"/>
</dbReference>
<dbReference type="CDD" id="cd21157">
    <property type="entry name" value="PUA_G5K"/>
    <property type="match status" value="1"/>
</dbReference>
<keyword evidence="5 8" id="KW-0547">Nucleotide-binding</keyword>
<feature type="binding site" evidence="8">
    <location>
        <position position="169"/>
    </location>
    <ligand>
        <name>substrate</name>
    </ligand>
</feature>
<dbReference type="Pfam" id="PF01472">
    <property type="entry name" value="PUA"/>
    <property type="match status" value="1"/>
</dbReference>
<proteinExistence type="inferred from homology"/>
<comment type="function">
    <text evidence="8">Catalyzes the transfer of a phosphate group to glutamate to form L-glutamate 5-phosphate.</text>
</comment>
<evidence type="ECO:0000256" key="4">
    <source>
        <dbReference type="ARBA" id="ARBA00022679"/>
    </source>
</evidence>
<dbReference type="EC" id="2.7.2.11" evidence="8"/>
<keyword evidence="11" id="KW-1185">Reference proteome</keyword>
<sequence length="387" mass="41500">MAAPCSAADIPHSLQTERPRLSASRRVVIKIGSALLTNDGQGLDLLAIQGWVDQLVALKNQGVELILVTSGSVAEGMVRLGWSERPKSIHQLQAAAAVGQMGLVQAWESAFKQHGIHSAQILLTHDDLSNRKRYLNARSALQTLLDLGVVPIINENDTVVTDEIRFGDNDTLGALVANLLEADTLVLLTDQPGLFSADPRKDPHAELIQQGRAHDPALLAVAGDGGALGRGGMFTKVRAAGLAARSGARTVILGGRTELALRRLFADEPLGTLLLPDEEPITARKRWLAGHLQEKGTLVLDAGAVRALQKEGKSLLPVGVREVRGRFLRGELVVCTNEQGQPLAKGLVNYSAEEARLLAGQSSQQIEELLGYIEAPELIHRDNLVVI</sequence>
<dbReference type="InterPro" id="IPR005715">
    <property type="entry name" value="Glu_5kinase/COase_Synthase"/>
</dbReference>
<dbReference type="PANTHER" id="PTHR43654">
    <property type="entry name" value="GLUTAMATE 5-KINASE"/>
    <property type="match status" value="1"/>
</dbReference>
<dbReference type="PROSITE" id="PS50890">
    <property type="entry name" value="PUA"/>
    <property type="match status" value="1"/>
</dbReference>
<evidence type="ECO:0000256" key="7">
    <source>
        <dbReference type="ARBA" id="ARBA00022840"/>
    </source>
</evidence>
<feature type="domain" description="PUA" evidence="9">
    <location>
        <begin position="296"/>
        <end position="379"/>
    </location>
</feature>
<accession>A0ABW8PV28</accession>
<dbReference type="PRINTS" id="PR00474">
    <property type="entry name" value="GLU5KINASE"/>
</dbReference>
<dbReference type="InterPro" id="IPR019797">
    <property type="entry name" value="Glutamate_5-kinase_CS"/>
</dbReference>
<dbReference type="SUPFAM" id="SSF88697">
    <property type="entry name" value="PUA domain-like"/>
    <property type="match status" value="1"/>
</dbReference>
<dbReference type="Pfam" id="PF00696">
    <property type="entry name" value="AA_kinase"/>
    <property type="match status" value="1"/>
</dbReference>
<dbReference type="SUPFAM" id="SSF53633">
    <property type="entry name" value="Carbamate kinase-like"/>
    <property type="match status" value="1"/>
</dbReference>
<feature type="binding site" evidence="8">
    <location>
        <position position="30"/>
    </location>
    <ligand>
        <name>ATP</name>
        <dbReference type="ChEBI" id="CHEBI:30616"/>
    </ligand>
</feature>
<dbReference type="Proteomes" id="UP001621714">
    <property type="component" value="Unassembled WGS sequence"/>
</dbReference>
<evidence type="ECO:0000256" key="8">
    <source>
        <dbReference type="HAMAP-Rule" id="MF_00456"/>
    </source>
</evidence>
<dbReference type="SMART" id="SM00359">
    <property type="entry name" value="PUA"/>
    <property type="match status" value="1"/>
</dbReference>
<comment type="subcellular location">
    <subcellularLocation>
        <location evidence="8">Cytoplasm</location>
    </subcellularLocation>
</comment>
<evidence type="ECO:0000256" key="1">
    <source>
        <dbReference type="ARBA" id="ARBA00022490"/>
    </source>
</evidence>
<gene>
    <name evidence="8 10" type="primary">proB</name>
    <name evidence="10" type="ORF">V6U78_03705</name>
</gene>
<evidence type="ECO:0000256" key="2">
    <source>
        <dbReference type="ARBA" id="ARBA00022605"/>
    </source>
</evidence>
<dbReference type="EMBL" id="JBANFI010000002">
    <property type="protein sequence ID" value="MFK7160140.1"/>
    <property type="molecule type" value="Genomic_DNA"/>
</dbReference>